<keyword evidence="1" id="KW-0732">Signal</keyword>
<dbReference type="PANTHER" id="PTHR48071">
    <property type="entry name" value="SRCR DOMAIN-CONTAINING PROTEIN"/>
    <property type="match status" value="1"/>
</dbReference>
<feature type="disulfide bond" evidence="3">
    <location>
        <begin position="280"/>
        <end position="290"/>
    </location>
</feature>
<evidence type="ECO:0000256" key="3">
    <source>
        <dbReference type="PROSITE-ProRule" id="PRU00196"/>
    </source>
</evidence>
<dbReference type="InterPro" id="IPR001190">
    <property type="entry name" value="SRCR"/>
</dbReference>
<keyword evidence="6" id="KW-1185">Reference proteome</keyword>
<dbReference type="Gene3D" id="3.10.250.10">
    <property type="entry name" value="SRCR-like domain"/>
    <property type="match status" value="2"/>
</dbReference>
<dbReference type="SMART" id="SM00202">
    <property type="entry name" value="SR"/>
    <property type="match status" value="2"/>
</dbReference>
<dbReference type="Pfam" id="PF00530">
    <property type="entry name" value="SRCR"/>
    <property type="match status" value="2"/>
</dbReference>
<evidence type="ECO:0000259" key="4">
    <source>
        <dbReference type="PROSITE" id="PS50287"/>
    </source>
</evidence>
<dbReference type="GO" id="GO:0016020">
    <property type="term" value="C:membrane"/>
    <property type="evidence" value="ECO:0007669"/>
    <property type="project" value="InterPro"/>
</dbReference>
<evidence type="ECO:0000256" key="1">
    <source>
        <dbReference type="ARBA" id="ARBA00022729"/>
    </source>
</evidence>
<protein>
    <recommendedName>
        <fullName evidence="4">SRCR domain-containing protein</fullName>
    </recommendedName>
</protein>
<reference evidence="5" key="2">
    <citation type="submission" date="2020-11" db="EMBL/GenBank/DDBJ databases">
        <authorList>
            <person name="McCartney M.A."/>
            <person name="Auch B."/>
            <person name="Kono T."/>
            <person name="Mallez S."/>
            <person name="Becker A."/>
            <person name="Gohl D.M."/>
            <person name="Silverstein K.A.T."/>
            <person name="Koren S."/>
            <person name="Bechman K.B."/>
            <person name="Herman A."/>
            <person name="Abrahante J.E."/>
            <person name="Garbe J."/>
        </authorList>
    </citation>
    <scope>NUCLEOTIDE SEQUENCE</scope>
    <source>
        <strain evidence="5">Duluth1</strain>
        <tissue evidence="5">Whole animal</tissue>
    </source>
</reference>
<dbReference type="PROSITE" id="PS50287">
    <property type="entry name" value="SRCR_2"/>
    <property type="match status" value="2"/>
</dbReference>
<proteinExistence type="predicted"/>
<gene>
    <name evidence="5" type="ORF">DPMN_128318</name>
</gene>
<dbReference type="SUPFAM" id="SSF56487">
    <property type="entry name" value="SRCR-like"/>
    <property type="match status" value="2"/>
</dbReference>
<dbReference type="InterPro" id="IPR036772">
    <property type="entry name" value="SRCR-like_dom_sf"/>
</dbReference>
<dbReference type="Proteomes" id="UP000828390">
    <property type="component" value="Unassembled WGS sequence"/>
</dbReference>
<dbReference type="EMBL" id="JAIWYP010000005">
    <property type="protein sequence ID" value="KAH3826413.1"/>
    <property type="molecule type" value="Genomic_DNA"/>
</dbReference>
<evidence type="ECO:0000313" key="6">
    <source>
        <dbReference type="Proteomes" id="UP000828390"/>
    </source>
</evidence>
<comment type="caution">
    <text evidence="3">Lacks conserved residue(s) required for the propagation of feature annotation.</text>
</comment>
<comment type="caution">
    <text evidence="5">The sequence shown here is derived from an EMBL/GenBank/DDBJ whole genome shotgun (WGS) entry which is preliminary data.</text>
</comment>
<sequence length="660" mass="73898">MYYFGYILFGLCVTRAGSTDPDVLAKTNNSGNVRLADGNVNWGRVEVFHDGQWGTVCDFDMENNFLDVLCSQLGMNKGQFLYNFNFKKGSEKIWLYNVECSGAELSIENCTHRGWGKTKGYCTHKRDVGVMCNPKNCLTKQVIKHGNIAVKGSTSYERGVKCMPHGEWEPIRCLSRSNNRTVDRVCKLYPWLCVPEKSIRNVTLAKTNISGNVRLADGNVNWGRVEVFHDGQWGTVCDYDIDNNFLDVLCSQLGMNKGHFLYNFNFKKGSEKIWLDKVKCSGAELSIENCTNRGWGTTIGYCTHEQDVGVVCNPKDCLTKQVKEQELNIAVKGSKSYEHERYGELLCQSRFDVVGNTTNSGIKCMPHGEWEPIRCGRQASSRTVDGICKRYPWLCVPEKSVRNGTTLLQCESDIDFNNETWRVVAAEFVESHNCSTGYKGIVTRECNARGIYEQPVYNCTKEAIHDLLQMIKTTAIAETIEGLRTAMRASPDNDNTTAKHPNIHVGDIEAATQIIQFIVNHIEINTSTIENVTDSFVDVVDILISERATQSWGALMDKGGAAAVINVLNEFISKVTKNISVTQQNLTVAKENILIEISTVNECSMIKFPDTEKNENLPSWTSNRHTSIEVNCIETGGLTFSGSLFRNLSSIMSTRNENAT</sequence>
<evidence type="ECO:0000313" key="5">
    <source>
        <dbReference type="EMBL" id="KAH3826413.1"/>
    </source>
</evidence>
<name>A0A9D4K006_DREPO</name>
<dbReference type="Gene3D" id="1.25.40.610">
    <property type="match status" value="1"/>
</dbReference>
<feature type="domain" description="SRCR" evidence="4">
    <location>
        <begin position="33"/>
        <end position="133"/>
    </location>
</feature>
<evidence type="ECO:0000256" key="2">
    <source>
        <dbReference type="ARBA" id="ARBA00023157"/>
    </source>
</evidence>
<dbReference type="FunFam" id="3.10.250.10:FF:000001">
    <property type="entry name" value="Lysyl oxidase 4 isoform X1"/>
    <property type="match status" value="2"/>
</dbReference>
<feature type="domain" description="SRCR" evidence="4">
    <location>
        <begin position="213"/>
        <end position="313"/>
    </location>
</feature>
<keyword evidence="2 3" id="KW-1015">Disulfide bond</keyword>
<feature type="non-terminal residue" evidence="5">
    <location>
        <position position="660"/>
    </location>
</feature>
<feature type="disulfide bond" evidence="3">
    <location>
        <begin position="100"/>
        <end position="110"/>
    </location>
</feature>
<reference evidence="5" key="1">
    <citation type="journal article" date="2019" name="bioRxiv">
        <title>The Genome of the Zebra Mussel, Dreissena polymorpha: A Resource for Invasive Species Research.</title>
        <authorList>
            <person name="McCartney M.A."/>
            <person name="Auch B."/>
            <person name="Kono T."/>
            <person name="Mallez S."/>
            <person name="Zhang Y."/>
            <person name="Obille A."/>
            <person name="Becker A."/>
            <person name="Abrahante J.E."/>
            <person name="Garbe J."/>
            <person name="Badalamenti J.P."/>
            <person name="Herman A."/>
            <person name="Mangelson H."/>
            <person name="Liachko I."/>
            <person name="Sullivan S."/>
            <person name="Sone E.D."/>
            <person name="Koren S."/>
            <person name="Silverstein K.A.T."/>
            <person name="Beckman K.B."/>
            <person name="Gohl D.M."/>
        </authorList>
    </citation>
    <scope>NUCLEOTIDE SEQUENCE</scope>
    <source>
        <strain evidence="5">Duluth1</strain>
        <tissue evidence="5">Whole animal</tissue>
    </source>
</reference>
<dbReference type="PANTHER" id="PTHR48071:SF18">
    <property type="entry name" value="DELETED IN MALIGNANT BRAIN TUMORS 1 PROTEIN-RELATED"/>
    <property type="match status" value="1"/>
</dbReference>
<organism evidence="5 6">
    <name type="scientific">Dreissena polymorpha</name>
    <name type="common">Zebra mussel</name>
    <name type="synonym">Mytilus polymorpha</name>
    <dbReference type="NCBI Taxonomy" id="45954"/>
    <lineage>
        <taxon>Eukaryota</taxon>
        <taxon>Metazoa</taxon>
        <taxon>Spiralia</taxon>
        <taxon>Lophotrochozoa</taxon>
        <taxon>Mollusca</taxon>
        <taxon>Bivalvia</taxon>
        <taxon>Autobranchia</taxon>
        <taxon>Heteroconchia</taxon>
        <taxon>Euheterodonta</taxon>
        <taxon>Imparidentia</taxon>
        <taxon>Neoheterodontei</taxon>
        <taxon>Myida</taxon>
        <taxon>Dreissenoidea</taxon>
        <taxon>Dreissenidae</taxon>
        <taxon>Dreissena</taxon>
    </lineage>
</organism>
<accession>A0A9D4K006</accession>
<dbReference type="AlphaFoldDB" id="A0A9D4K006"/>